<name>A0A2I2AB46_9LACO</name>
<accession>A0A2I2AB46</accession>
<dbReference type="AlphaFoldDB" id="A0A2I2AB46"/>
<dbReference type="PANTHER" id="PTHR34985">
    <property type="entry name" value="SLR0554 PROTEIN"/>
    <property type="match status" value="1"/>
</dbReference>
<dbReference type="InterPro" id="IPR007936">
    <property type="entry name" value="VapE-like_dom"/>
</dbReference>
<organism evidence="2 3">
    <name type="scientific">Ligilactobacillus agilis</name>
    <dbReference type="NCBI Taxonomy" id="1601"/>
    <lineage>
        <taxon>Bacteria</taxon>
        <taxon>Bacillati</taxon>
        <taxon>Bacillota</taxon>
        <taxon>Bacilli</taxon>
        <taxon>Lactobacillales</taxon>
        <taxon>Lactobacillaceae</taxon>
        <taxon>Ligilactobacillus</taxon>
    </lineage>
</organism>
<evidence type="ECO:0000313" key="3">
    <source>
        <dbReference type="Proteomes" id="UP000234579"/>
    </source>
</evidence>
<dbReference type="Proteomes" id="UP000234579">
    <property type="component" value="Unassembled WGS sequence"/>
</dbReference>
<gene>
    <name evidence="2" type="ORF">CYR79_05410</name>
</gene>
<sequence>MTNLIVNKQGRALKKSLINAELSLKNVLGNSLYYNEVTREIYNKEVYLEQNHYLIPAGAWDEHDEGPLRNEIERVHLNLEYIPPRELLRDALLSLAKRNAINPLKEQIERVKWDGNKRAERYFIDYLGAEDNEYTRAVTRLFFTGMVSRVYEPGCKFDYVLVLEGKQGIGKSTAVGRLTPDDYFNDNLSTLGESKDDYLALTHSWIVEISELSAMNKTSIEKMKNFISATSDLYRAPYEKSSHQHPRHCVFIGTTNNTTYLKDLTGSRRFLPVKCGVTEARKSIFNVDENTILQILAEAKTFYDNHEPLVLSKEIESMAEEYREGAEVDNPVAETIKDYISMRVPQDWEKWRYDSKRAYFDFMSEGSPKTDEQIEAWLNNNSNGRYAGDNLKNYWDLKKLTRIHQEEIEVCAFKIKTNNADYVKRRSTIRPQIEAVFNKLGWEKKQVKINRVNKQGYVKKVVK</sequence>
<dbReference type="PANTHER" id="PTHR34985:SF1">
    <property type="entry name" value="SLR0554 PROTEIN"/>
    <property type="match status" value="1"/>
</dbReference>
<dbReference type="EMBL" id="PKGI01000026">
    <property type="protein sequence ID" value="PLA76612.1"/>
    <property type="molecule type" value="Genomic_DNA"/>
</dbReference>
<evidence type="ECO:0000313" key="2">
    <source>
        <dbReference type="EMBL" id="PLA76612.1"/>
    </source>
</evidence>
<dbReference type="RefSeq" id="WP_101811754.1">
    <property type="nucleotide sequence ID" value="NZ_PKGI01000026.1"/>
</dbReference>
<dbReference type="Pfam" id="PF05272">
    <property type="entry name" value="VapE-like_dom"/>
    <property type="match status" value="1"/>
</dbReference>
<evidence type="ECO:0000259" key="1">
    <source>
        <dbReference type="Pfam" id="PF05272"/>
    </source>
</evidence>
<reference evidence="3" key="1">
    <citation type="submission" date="2017-12" db="EMBL/GenBank/DDBJ databases">
        <authorList>
            <person name="Christensen H."/>
        </authorList>
    </citation>
    <scope>NUCLEOTIDE SEQUENCE [LARGE SCALE GENOMIC DNA]</scope>
    <source>
        <strain evidence="3">268A</strain>
    </source>
</reference>
<proteinExistence type="predicted"/>
<comment type="caution">
    <text evidence="2">The sequence shown here is derived from an EMBL/GenBank/DDBJ whole genome shotgun (WGS) entry which is preliminary data.</text>
</comment>
<feature type="domain" description="Virulence-associated protein E-like" evidence="1">
    <location>
        <begin position="108"/>
        <end position="324"/>
    </location>
</feature>
<protein>
    <submittedName>
        <fullName evidence="2">Virulence protein</fullName>
    </submittedName>
</protein>